<name>A0A4R1N2H1_9RHOB</name>
<evidence type="ECO:0000313" key="1">
    <source>
        <dbReference type="EMBL" id="TCK99361.1"/>
    </source>
</evidence>
<dbReference type="RefSeq" id="WP_132861977.1">
    <property type="nucleotide sequence ID" value="NZ_SMGR01000005.1"/>
</dbReference>
<sequence length="71" mass="8170">MATQEQIEEYAALKAENLTLKAQLAYEDRKLHVAKAERWAEVFEEALTCAPPLPSQQRRTEREIFAATVEH</sequence>
<keyword evidence="2" id="KW-1185">Reference proteome</keyword>
<dbReference type="AlphaFoldDB" id="A0A4R1N2H1"/>
<dbReference type="EMBL" id="SMGR01000005">
    <property type="protein sequence ID" value="TCK99361.1"/>
    <property type="molecule type" value="Genomic_DNA"/>
</dbReference>
<accession>A0A4R1N2H1</accession>
<dbReference type="Proteomes" id="UP000295673">
    <property type="component" value="Unassembled WGS sequence"/>
</dbReference>
<proteinExistence type="predicted"/>
<evidence type="ECO:0000313" key="2">
    <source>
        <dbReference type="Proteomes" id="UP000295673"/>
    </source>
</evidence>
<protein>
    <recommendedName>
        <fullName evidence="3">Transposase</fullName>
    </recommendedName>
</protein>
<organism evidence="1 2">
    <name type="scientific">Shimia isoporae</name>
    <dbReference type="NCBI Taxonomy" id="647720"/>
    <lineage>
        <taxon>Bacteria</taxon>
        <taxon>Pseudomonadati</taxon>
        <taxon>Pseudomonadota</taxon>
        <taxon>Alphaproteobacteria</taxon>
        <taxon>Rhodobacterales</taxon>
        <taxon>Roseobacteraceae</taxon>
    </lineage>
</organism>
<gene>
    <name evidence="1" type="ORF">BXY66_3863</name>
</gene>
<evidence type="ECO:0008006" key="3">
    <source>
        <dbReference type="Google" id="ProtNLM"/>
    </source>
</evidence>
<comment type="caution">
    <text evidence="1">The sequence shown here is derived from an EMBL/GenBank/DDBJ whole genome shotgun (WGS) entry which is preliminary data.</text>
</comment>
<reference evidence="1 2" key="1">
    <citation type="submission" date="2019-03" db="EMBL/GenBank/DDBJ databases">
        <title>Genomic Encyclopedia of Archaeal and Bacterial Type Strains, Phase II (KMG-II): from individual species to whole genera.</title>
        <authorList>
            <person name="Goeker M."/>
        </authorList>
    </citation>
    <scope>NUCLEOTIDE SEQUENCE [LARGE SCALE GENOMIC DNA]</scope>
    <source>
        <strain evidence="1 2">DSM 26433</strain>
    </source>
</reference>